<reference evidence="3" key="1">
    <citation type="journal article" date="2017" name="Nat. Ecol. Evol.">
        <title>Genome expansion and lineage-specific genetic innovations in the forest pathogenic fungi Armillaria.</title>
        <authorList>
            <person name="Sipos G."/>
            <person name="Prasanna A.N."/>
            <person name="Walter M.C."/>
            <person name="O'Connor E."/>
            <person name="Balint B."/>
            <person name="Krizsan K."/>
            <person name="Kiss B."/>
            <person name="Hess J."/>
            <person name="Varga T."/>
            <person name="Slot J."/>
            <person name="Riley R."/>
            <person name="Boka B."/>
            <person name="Rigling D."/>
            <person name="Barry K."/>
            <person name="Lee J."/>
            <person name="Mihaltcheva S."/>
            <person name="LaButti K."/>
            <person name="Lipzen A."/>
            <person name="Waldron R."/>
            <person name="Moloney N.M."/>
            <person name="Sperisen C."/>
            <person name="Kredics L."/>
            <person name="Vagvoelgyi C."/>
            <person name="Patrignani A."/>
            <person name="Fitzpatrick D."/>
            <person name="Nagy I."/>
            <person name="Doyle S."/>
            <person name="Anderson J.B."/>
            <person name="Grigoriev I.V."/>
            <person name="Gueldener U."/>
            <person name="Muensterkoetter M."/>
            <person name="Nagy L.G."/>
        </authorList>
    </citation>
    <scope>NUCLEOTIDE SEQUENCE [LARGE SCALE GENOMIC DNA]</scope>
    <source>
        <strain evidence="3">C18/9</strain>
    </source>
</reference>
<keyword evidence="1" id="KW-0732">Signal</keyword>
<dbReference type="EMBL" id="FUEG01000032">
    <property type="protein sequence ID" value="SJL16003.1"/>
    <property type="molecule type" value="Genomic_DNA"/>
</dbReference>
<feature type="chain" id="PRO_5012990114" evidence="1">
    <location>
        <begin position="18"/>
        <end position="179"/>
    </location>
</feature>
<protein>
    <submittedName>
        <fullName evidence="2">Uncharacterized protein</fullName>
    </submittedName>
</protein>
<dbReference type="AlphaFoldDB" id="A0A284S4R7"/>
<evidence type="ECO:0000256" key="1">
    <source>
        <dbReference type="SAM" id="SignalP"/>
    </source>
</evidence>
<evidence type="ECO:0000313" key="3">
    <source>
        <dbReference type="Proteomes" id="UP000219338"/>
    </source>
</evidence>
<gene>
    <name evidence="2" type="ORF">ARMOST_19517</name>
</gene>
<proteinExistence type="predicted"/>
<accession>A0A284S4R7</accession>
<keyword evidence="3" id="KW-1185">Reference proteome</keyword>
<name>A0A284S4R7_ARMOS</name>
<organism evidence="2 3">
    <name type="scientific">Armillaria ostoyae</name>
    <name type="common">Armillaria root rot fungus</name>
    <dbReference type="NCBI Taxonomy" id="47428"/>
    <lineage>
        <taxon>Eukaryota</taxon>
        <taxon>Fungi</taxon>
        <taxon>Dikarya</taxon>
        <taxon>Basidiomycota</taxon>
        <taxon>Agaricomycotina</taxon>
        <taxon>Agaricomycetes</taxon>
        <taxon>Agaricomycetidae</taxon>
        <taxon>Agaricales</taxon>
        <taxon>Marasmiineae</taxon>
        <taxon>Physalacriaceae</taxon>
        <taxon>Armillaria</taxon>
    </lineage>
</organism>
<dbReference type="Proteomes" id="UP000219338">
    <property type="component" value="Unassembled WGS sequence"/>
</dbReference>
<sequence>MLLRTLSLLLPVALTFANTLVGQSDVDALKDAFNSAAQTILEIRGACGEFSDNVDIAHATVVTDALSILDSQLRNFTTLIPDHVMTNTDGRWACDAYAGDVTPATEFVEAINSRKNDFRAVHFTSHVCHSLQKLATDGITFYKKFMAAIPATYKACIEQYYDATEKEKEKLVETFCEKE</sequence>
<evidence type="ECO:0000313" key="2">
    <source>
        <dbReference type="EMBL" id="SJL16003.1"/>
    </source>
</evidence>
<dbReference type="OrthoDB" id="2858951at2759"/>
<feature type="signal peptide" evidence="1">
    <location>
        <begin position="1"/>
        <end position="17"/>
    </location>
</feature>